<evidence type="ECO:0000313" key="2">
    <source>
        <dbReference type="EMBL" id="KAA6360128.1"/>
    </source>
</evidence>
<protein>
    <submittedName>
        <fullName evidence="2">Uncharacterized protein</fullName>
    </submittedName>
</protein>
<name>A0A5J4TPD7_9EUKA</name>
<reference evidence="2 3" key="1">
    <citation type="submission" date="2019-03" db="EMBL/GenBank/DDBJ databases">
        <title>Single cell metagenomics reveals metabolic interactions within the superorganism composed of flagellate Streblomastix strix and complex community of Bacteroidetes bacteria on its surface.</title>
        <authorList>
            <person name="Treitli S.C."/>
            <person name="Kolisko M."/>
            <person name="Husnik F."/>
            <person name="Keeling P."/>
            <person name="Hampl V."/>
        </authorList>
    </citation>
    <scope>NUCLEOTIDE SEQUENCE [LARGE SCALE GENOMIC DNA]</scope>
    <source>
        <strain evidence="2">ST1C</strain>
    </source>
</reference>
<proteinExistence type="predicted"/>
<keyword evidence="1" id="KW-0472">Membrane</keyword>
<gene>
    <name evidence="2" type="ORF">EZS28_044345</name>
</gene>
<keyword evidence="1" id="KW-1133">Transmembrane helix</keyword>
<dbReference type="AlphaFoldDB" id="A0A5J4TPD7"/>
<organism evidence="2 3">
    <name type="scientific">Streblomastix strix</name>
    <dbReference type="NCBI Taxonomy" id="222440"/>
    <lineage>
        <taxon>Eukaryota</taxon>
        <taxon>Metamonada</taxon>
        <taxon>Preaxostyla</taxon>
        <taxon>Oxymonadida</taxon>
        <taxon>Streblomastigidae</taxon>
        <taxon>Streblomastix</taxon>
    </lineage>
</organism>
<dbReference type="Proteomes" id="UP000324800">
    <property type="component" value="Unassembled WGS sequence"/>
</dbReference>
<accession>A0A5J4TPD7</accession>
<keyword evidence="1" id="KW-0812">Transmembrane</keyword>
<feature type="transmembrane region" description="Helical" evidence="1">
    <location>
        <begin position="69"/>
        <end position="89"/>
    </location>
</feature>
<comment type="caution">
    <text evidence="2">The sequence shown here is derived from an EMBL/GenBank/DDBJ whole genome shotgun (WGS) entry which is preliminary data.</text>
</comment>
<dbReference type="EMBL" id="SNRW01027383">
    <property type="protein sequence ID" value="KAA6360128.1"/>
    <property type="molecule type" value="Genomic_DNA"/>
</dbReference>
<sequence length="114" mass="13524">MEEFFTQHRIDQIRFHAVAADYFLHGVHFEESYNEMSITYGVVRVLELPILDQFIVQQVMTAIAFVQKLFFLFLHAIFQLFVTLLLLSFSPRHQAQYSSNIVTFLNQPYFFPLI</sequence>
<evidence type="ECO:0000313" key="3">
    <source>
        <dbReference type="Proteomes" id="UP000324800"/>
    </source>
</evidence>
<evidence type="ECO:0000256" key="1">
    <source>
        <dbReference type="SAM" id="Phobius"/>
    </source>
</evidence>